<gene>
    <name evidence="1" type="ORF">NDK47_21055</name>
</gene>
<evidence type="ECO:0000313" key="1">
    <source>
        <dbReference type="EMBL" id="USG64607.1"/>
    </source>
</evidence>
<organism evidence="1 2">
    <name type="scientific">Brevibacillus ruminantium</name>
    <dbReference type="NCBI Taxonomy" id="2950604"/>
    <lineage>
        <taxon>Bacteria</taxon>
        <taxon>Bacillati</taxon>
        <taxon>Bacillota</taxon>
        <taxon>Bacilli</taxon>
        <taxon>Bacillales</taxon>
        <taxon>Paenibacillaceae</taxon>
        <taxon>Brevibacillus</taxon>
    </lineage>
</organism>
<evidence type="ECO:0008006" key="3">
    <source>
        <dbReference type="Google" id="ProtNLM"/>
    </source>
</evidence>
<dbReference type="RefSeq" id="WP_251871719.1">
    <property type="nucleotide sequence ID" value="NZ_CP098755.1"/>
</dbReference>
<accession>A0ABY4WF33</accession>
<sequence length="361" mass="41582">MNDIFNRDFNDLPDLDELIVETMRWHFSSKTGSPFWLSYRKQLDFDPLTDIKTVEDLKRFPDVSTLWRDIPVRDLIPQGCLTDEWRFLVFESGGTTGAPKRIIEMNSRKRGVEWVNHVLQMHQFPDDGDWIHIGPAGPHAVGRSVGLLAQMRKKLCYYIDFDPRWVKLCIKNKKAEEVKLYIDHVIEQAASILETQPVSVIFATPPVLEEICSRPKTLDLFRKRAKAIIWSGTSISDETLRLLEEEFFPDSKIMGLYGNTMMGIAIQRPPHPGDLDRCVFQTFYPYCFIDVVDPENLQQTVEYGKAGQVKVTLLSRELFLPNNLERDVAVRNQATDVFKSDGLSKVKVLKNQQQSIIEGVY</sequence>
<reference evidence="1" key="1">
    <citation type="submission" date="2022-06" db="EMBL/GenBank/DDBJ databases">
        <title>Genome sequencing of Brevibacillus sp. BB3-R1.</title>
        <authorList>
            <person name="Heo J."/>
            <person name="Lee D."/>
            <person name="Won M."/>
            <person name="Han B.-H."/>
            <person name="Hong S.-B."/>
            <person name="Kwon S.-W."/>
        </authorList>
    </citation>
    <scope>NUCLEOTIDE SEQUENCE</scope>
    <source>
        <strain evidence="1">BB3-R1</strain>
    </source>
</reference>
<evidence type="ECO:0000313" key="2">
    <source>
        <dbReference type="Proteomes" id="UP001056500"/>
    </source>
</evidence>
<name>A0ABY4WF33_9BACL</name>
<dbReference type="Gene3D" id="3.40.50.12780">
    <property type="entry name" value="N-terminal domain of ligase-like"/>
    <property type="match status" value="1"/>
</dbReference>
<dbReference type="SUPFAM" id="SSF56801">
    <property type="entry name" value="Acetyl-CoA synthetase-like"/>
    <property type="match status" value="1"/>
</dbReference>
<dbReference type="EMBL" id="CP098755">
    <property type="protein sequence ID" value="USG64607.1"/>
    <property type="molecule type" value="Genomic_DNA"/>
</dbReference>
<keyword evidence="2" id="KW-1185">Reference proteome</keyword>
<proteinExistence type="predicted"/>
<dbReference type="InterPro" id="IPR042099">
    <property type="entry name" value="ANL_N_sf"/>
</dbReference>
<protein>
    <recommendedName>
        <fullName evidence="3">Phenazine biosynthesis protein</fullName>
    </recommendedName>
</protein>
<dbReference type="Proteomes" id="UP001056500">
    <property type="component" value="Chromosome"/>
</dbReference>